<evidence type="ECO:0000256" key="1">
    <source>
        <dbReference type="ARBA" id="ARBA00022588"/>
    </source>
</evidence>
<dbReference type="PROSITE" id="PS50089">
    <property type="entry name" value="ZF_RING_2"/>
    <property type="match status" value="1"/>
</dbReference>
<dbReference type="InterPro" id="IPR003877">
    <property type="entry name" value="SPRY_dom"/>
</dbReference>
<dbReference type="Gene3D" id="3.30.40.10">
    <property type="entry name" value="Zinc/RING finger domain, C3HC4 (zinc finger)"/>
    <property type="match status" value="1"/>
</dbReference>
<feature type="domain" description="B box-type" evidence="9">
    <location>
        <begin position="148"/>
        <end position="188"/>
    </location>
</feature>
<dbReference type="SUPFAM" id="SSF57845">
    <property type="entry name" value="B-box zinc-binding domain"/>
    <property type="match status" value="1"/>
</dbReference>
<dbReference type="InterPro" id="IPR058030">
    <property type="entry name" value="TRIM8/14/16/25/29/45/65_CC"/>
</dbReference>
<dbReference type="GO" id="GO:0008270">
    <property type="term" value="F:zinc ion binding"/>
    <property type="evidence" value="ECO:0007669"/>
    <property type="project" value="UniProtKB-KW"/>
</dbReference>
<dbReference type="OrthoDB" id="6105938at2759"/>
<keyword evidence="4" id="KW-0862">Zinc</keyword>
<dbReference type="RefSeq" id="XP_029962791.1">
    <property type="nucleotide sequence ID" value="XM_030106931.1"/>
</dbReference>
<keyword evidence="1" id="KW-0399">Innate immunity</keyword>
<dbReference type="PRINTS" id="PR01407">
    <property type="entry name" value="BUTYPHLNCDUF"/>
</dbReference>
<dbReference type="SUPFAM" id="SSF57850">
    <property type="entry name" value="RING/U-box"/>
    <property type="match status" value="1"/>
</dbReference>
<dbReference type="SMART" id="SM00184">
    <property type="entry name" value="RING"/>
    <property type="match status" value="1"/>
</dbReference>
<dbReference type="PANTHER" id="PTHR25465">
    <property type="entry name" value="B-BOX DOMAIN CONTAINING"/>
    <property type="match status" value="1"/>
</dbReference>
<dbReference type="InterPro" id="IPR051051">
    <property type="entry name" value="E3_ubiq-ligase_TRIM/RNF"/>
</dbReference>
<dbReference type="Proteomes" id="UP000472267">
    <property type="component" value="Chromosome 13"/>
</dbReference>
<dbReference type="InterPro" id="IPR013083">
    <property type="entry name" value="Znf_RING/FYVE/PHD"/>
</dbReference>
<dbReference type="Pfam" id="PF13765">
    <property type="entry name" value="PRY"/>
    <property type="match status" value="1"/>
</dbReference>
<keyword evidence="2" id="KW-0479">Metal-binding</keyword>
<evidence type="ECO:0000259" key="8">
    <source>
        <dbReference type="PROSITE" id="PS50089"/>
    </source>
</evidence>
<dbReference type="FunFam" id="2.60.120.920:FF:000004">
    <property type="entry name" value="Butyrophilin subfamily 1 member A1"/>
    <property type="match status" value="1"/>
</dbReference>
<dbReference type="InParanoid" id="A0A672H7Z0"/>
<keyword evidence="7" id="KW-0175">Coiled coil</keyword>
<reference evidence="11" key="1">
    <citation type="submission" date="2019-06" db="EMBL/GenBank/DDBJ databases">
        <authorList>
            <consortium name="Wellcome Sanger Institute Data Sharing"/>
        </authorList>
    </citation>
    <scope>NUCLEOTIDE SEQUENCE [LARGE SCALE GENOMIC DNA]</scope>
</reference>
<keyword evidence="12" id="KW-1185">Reference proteome</keyword>
<dbReference type="CDD" id="cd13733">
    <property type="entry name" value="SPRY_PRY_C-I_1"/>
    <property type="match status" value="1"/>
</dbReference>
<gene>
    <name evidence="11" type="primary">LOC115399513</name>
</gene>
<dbReference type="SMART" id="SM00336">
    <property type="entry name" value="BBOX"/>
    <property type="match status" value="1"/>
</dbReference>
<evidence type="ECO:0000256" key="3">
    <source>
        <dbReference type="ARBA" id="ARBA00022771"/>
    </source>
</evidence>
<dbReference type="InterPro" id="IPR001870">
    <property type="entry name" value="B30.2/SPRY"/>
</dbReference>
<dbReference type="InterPro" id="IPR027370">
    <property type="entry name" value="Znf-RING_euk"/>
</dbReference>
<evidence type="ECO:0000256" key="6">
    <source>
        <dbReference type="PROSITE-ProRule" id="PRU00024"/>
    </source>
</evidence>
<dbReference type="Pfam" id="PF25600">
    <property type="entry name" value="TRIM_CC"/>
    <property type="match status" value="1"/>
</dbReference>
<evidence type="ECO:0000256" key="7">
    <source>
        <dbReference type="SAM" id="Coils"/>
    </source>
</evidence>
<dbReference type="InterPro" id="IPR001841">
    <property type="entry name" value="Znf_RING"/>
</dbReference>
<evidence type="ECO:0000256" key="2">
    <source>
        <dbReference type="ARBA" id="ARBA00022723"/>
    </source>
</evidence>
<dbReference type="PROSITE" id="PS00518">
    <property type="entry name" value="ZF_RING_1"/>
    <property type="match status" value="1"/>
</dbReference>
<organism evidence="11 12">
    <name type="scientific">Salarias fasciatus</name>
    <name type="common">Jewelled blenny</name>
    <name type="synonym">Blennius fasciatus</name>
    <dbReference type="NCBI Taxonomy" id="181472"/>
    <lineage>
        <taxon>Eukaryota</taxon>
        <taxon>Metazoa</taxon>
        <taxon>Chordata</taxon>
        <taxon>Craniata</taxon>
        <taxon>Vertebrata</taxon>
        <taxon>Euteleostomi</taxon>
        <taxon>Actinopterygii</taxon>
        <taxon>Neopterygii</taxon>
        <taxon>Teleostei</taxon>
        <taxon>Neoteleostei</taxon>
        <taxon>Acanthomorphata</taxon>
        <taxon>Ovalentaria</taxon>
        <taxon>Blenniimorphae</taxon>
        <taxon>Blenniiformes</taxon>
        <taxon>Blennioidei</taxon>
        <taxon>Blenniidae</taxon>
        <taxon>Salariinae</taxon>
        <taxon>Salarias</taxon>
    </lineage>
</organism>
<dbReference type="InterPro" id="IPR043136">
    <property type="entry name" value="B30.2/SPRY_sf"/>
</dbReference>
<evidence type="ECO:0000259" key="9">
    <source>
        <dbReference type="PROSITE" id="PS50119"/>
    </source>
</evidence>
<keyword evidence="5" id="KW-0391">Immunity</keyword>
<dbReference type="FunCoup" id="A0A672H7Z0">
    <property type="interactions" value="681"/>
</dbReference>
<evidence type="ECO:0000313" key="11">
    <source>
        <dbReference type="Ensembl" id="ENSSFAP00005025144.1"/>
    </source>
</evidence>
<dbReference type="Pfam" id="PF00643">
    <property type="entry name" value="zf-B_box"/>
    <property type="match status" value="1"/>
</dbReference>
<dbReference type="InterPro" id="IPR003879">
    <property type="entry name" value="Butyrophylin_SPRY"/>
</dbReference>
<accession>A0A672H7Z0</accession>
<feature type="coiled-coil region" evidence="7">
    <location>
        <begin position="189"/>
        <end position="219"/>
    </location>
</feature>
<dbReference type="InterPro" id="IPR013320">
    <property type="entry name" value="ConA-like_dom_sf"/>
</dbReference>
<sequence length="543" mass="61283">MSAASNLLSEDQFLCSICLEVFTDPVSTPCGHNFCNQCITQHWNTKVICDCPLCKEVFSKKPQMKVNTFISEMVSQFRREAELKASSSSEQQAAKPGEVPCDVCIGTKVKALKSCLVCLVSYCQTHLEPHLTVSVLKKHQLMEPVENLEGRMCLKHHKPLELFCQREQTCVCMMCSVLEHRNHEVVPLSEEWEGKKKELRKTEAEMQQMIQERRVKVKEIRECVKRSKAAADREKAEGVEVFTALKECVERGLKQLMERMEEEEEAREKQAEGLIRDLEEEICELMKRSSEVEQLFLSEDHLHLLQGFSSLKAAPPTKDWTEVSVRPSSYEGTVVRAVAQLEETLSKEMKKLFEADLKRKQQFAVDVTLDPDAAHPRLILSDDGKQVSHGDVRKNLPDNPERFDEYVGVLGKQSFSSGKFYFEVQVKGKTDWSLGMCQDPTNMKGEGTYEGVWVIGLENGNEYSAGTDDTEIDLSLKRAPEKVGVFVDYEEGLVSFYDVAAAALIYSFTGCCFTDKLLPIFDPCNDGGKNSAPLIICPVNQTV</sequence>
<feature type="domain" description="RING-type" evidence="8">
    <location>
        <begin position="15"/>
        <end position="55"/>
    </location>
</feature>
<evidence type="ECO:0000256" key="5">
    <source>
        <dbReference type="ARBA" id="ARBA00022859"/>
    </source>
</evidence>
<dbReference type="Gene3D" id="2.60.120.920">
    <property type="match status" value="1"/>
</dbReference>
<dbReference type="PROSITE" id="PS50119">
    <property type="entry name" value="ZF_BBOX"/>
    <property type="match status" value="1"/>
</dbReference>
<dbReference type="CDD" id="cd19769">
    <property type="entry name" value="Bbox2_TRIM16-like"/>
    <property type="match status" value="1"/>
</dbReference>
<proteinExistence type="predicted"/>
<dbReference type="PANTHER" id="PTHR25465:SF32">
    <property type="entry name" value="BLOODTHIRSTY-RELATED GENE FAMILY, MEMBER 16 ISOFORM X1-RELATED"/>
    <property type="match status" value="1"/>
</dbReference>
<dbReference type="InterPro" id="IPR017907">
    <property type="entry name" value="Znf_RING_CS"/>
</dbReference>
<dbReference type="Ensembl" id="ENSSFAT00005026155.1">
    <property type="protein sequence ID" value="ENSSFAP00005025144.1"/>
    <property type="gene ID" value="ENSSFAG00005012947.1"/>
</dbReference>
<reference evidence="11" key="2">
    <citation type="submission" date="2025-08" db="UniProtKB">
        <authorList>
            <consortium name="Ensembl"/>
        </authorList>
    </citation>
    <scope>IDENTIFICATION</scope>
</reference>
<dbReference type="Gene3D" id="4.10.830.40">
    <property type="match status" value="1"/>
</dbReference>
<dbReference type="RefSeq" id="XP_029962790.1">
    <property type="nucleotide sequence ID" value="XM_030106930.1"/>
</dbReference>
<dbReference type="SMART" id="SM00449">
    <property type="entry name" value="SPRY"/>
    <property type="match status" value="1"/>
</dbReference>
<keyword evidence="3 6" id="KW-0863">Zinc-finger</keyword>
<dbReference type="SMART" id="SM00589">
    <property type="entry name" value="PRY"/>
    <property type="match status" value="1"/>
</dbReference>
<dbReference type="Gene3D" id="3.30.160.60">
    <property type="entry name" value="Classic Zinc Finger"/>
    <property type="match status" value="1"/>
</dbReference>
<feature type="domain" description="B30.2/SPRY" evidence="10">
    <location>
        <begin position="347"/>
        <end position="539"/>
    </location>
</feature>
<feature type="coiled-coil region" evidence="7">
    <location>
        <begin position="246"/>
        <end position="281"/>
    </location>
</feature>
<dbReference type="InterPro" id="IPR000315">
    <property type="entry name" value="Znf_B-box"/>
</dbReference>
<protein>
    <submittedName>
        <fullName evidence="11">E3 ubiquitin-protein ligase TRIM21-like</fullName>
    </submittedName>
</protein>
<evidence type="ECO:0000259" key="10">
    <source>
        <dbReference type="PROSITE" id="PS50188"/>
    </source>
</evidence>
<name>A0A672H7Z0_SALFA</name>
<dbReference type="SUPFAM" id="SSF49899">
    <property type="entry name" value="Concanavalin A-like lectins/glucanases"/>
    <property type="match status" value="1"/>
</dbReference>
<dbReference type="PROSITE" id="PS50188">
    <property type="entry name" value="B302_SPRY"/>
    <property type="match status" value="1"/>
</dbReference>
<reference evidence="11" key="3">
    <citation type="submission" date="2025-09" db="UniProtKB">
        <authorList>
            <consortium name="Ensembl"/>
        </authorList>
    </citation>
    <scope>IDENTIFICATION</scope>
</reference>
<evidence type="ECO:0000313" key="12">
    <source>
        <dbReference type="Proteomes" id="UP000472267"/>
    </source>
</evidence>
<dbReference type="Pfam" id="PF00622">
    <property type="entry name" value="SPRY"/>
    <property type="match status" value="1"/>
</dbReference>
<dbReference type="OMA" id="RICTNHE"/>
<dbReference type="InterPro" id="IPR006574">
    <property type="entry name" value="PRY"/>
</dbReference>
<evidence type="ECO:0000256" key="4">
    <source>
        <dbReference type="ARBA" id="ARBA00022833"/>
    </source>
</evidence>
<dbReference type="GO" id="GO:0005737">
    <property type="term" value="C:cytoplasm"/>
    <property type="evidence" value="ECO:0007669"/>
    <property type="project" value="UniProtKB-ARBA"/>
</dbReference>
<dbReference type="RefSeq" id="XP_029962792.1">
    <property type="nucleotide sequence ID" value="XM_030106932.1"/>
</dbReference>
<dbReference type="AlphaFoldDB" id="A0A672H7Z0"/>
<dbReference type="RefSeq" id="XP_029962793.1">
    <property type="nucleotide sequence ID" value="XM_030106933.1"/>
</dbReference>
<dbReference type="GeneID" id="115399513"/>
<dbReference type="Pfam" id="PF13445">
    <property type="entry name" value="zf-RING_UBOX"/>
    <property type="match status" value="1"/>
</dbReference>
<dbReference type="GO" id="GO:0045087">
    <property type="term" value="P:innate immune response"/>
    <property type="evidence" value="ECO:0007669"/>
    <property type="project" value="UniProtKB-KW"/>
</dbReference>